<organism evidence="6 7">
    <name type="scientific">Cellulomonas persica</name>
    <dbReference type="NCBI Taxonomy" id="76861"/>
    <lineage>
        <taxon>Bacteria</taxon>
        <taxon>Bacillati</taxon>
        <taxon>Actinomycetota</taxon>
        <taxon>Actinomycetes</taxon>
        <taxon>Micrococcales</taxon>
        <taxon>Cellulomonadaceae</taxon>
        <taxon>Cellulomonas</taxon>
    </lineage>
</organism>
<dbReference type="Gene3D" id="3.40.190.10">
    <property type="entry name" value="Periplasmic binding protein-like II"/>
    <property type="match status" value="2"/>
</dbReference>
<dbReference type="Pfam" id="PF03466">
    <property type="entry name" value="LysR_substrate"/>
    <property type="match status" value="1"/>
</dbReference>
<keyword evidence="4" id="KW-0804">Transcription</keyword>
<sequence>MDPRALQTLRAVGTQGGVTAAAHVLHLTPSAVSQQVHQLERSVGVPLTERVGRGVRLTAAGQALSEAAVDVAVALERASAAVDRLRERPGGTVRVSAFASGAQLLLPGLLERTRALPDVRVECSDDDVPQAQFVGLTDEIDVVVAHRPDGSPGWGRDVVVRHLLREPLDVALAPDHPLARRDELEPQDLADEDWVAVRAGFPVAHVLTAVGARAGSEPRVRHRINDFHVAAALVGAGHGVTLLPRYTFGADPRVRLVPLAGVRAGRLVEALVRRDKAERVVVQRVLSELEALASRITAPPARG</sequence>
<dbReference type="InterPro" id="IPR036388">
    <property type="entry name" value="WH-like_DNA-bd_sf"/>
</dbReference>
<dbReference type="PROSITE" id="PS50931">
    <property type="entry name" value="HTH_LYSR"/>
    <property type="match status" value="1"/>
</dbReference>
<evidence type="ECO:0000313" key="6">
    <source>
        <dbReference type="EMBL" id="GEK18523.1"/>
    </source>
</evidence>
<keyword evidence="2" id="KW-0805">Transcription regulation</keyword>
<dbReference type="RefSeq" id="WP_146806771.1">
    <property type="nucleotide sequence ID" value="NZ_BJUA01000010.1"/>
</dbReference>
<dbReference type="GO" id="GO:0032993">
    <property type="term" value="C:protein-DNA complex"/>
    <property type="evidence" value="ECO:0007669"/>
    <property type="project" value="TreeGrafter"/>
</dbReference>
<gene>
    <name evidence="6" type="ORF">CPE01_22560</name>
</gene>
<dbReference type="EMBL" id="BJUA01000010">
    <property type="protein sequence ID" value="GEK18523.1"/>
    <property type="molecule type" value="Genomic_DNA"/>
</dbReference>
<keyword evidence="3" id="KW-0238">DNA-binding</keyword>
<evidence type="ECO:0000256" key="1">
    <source>
        <dbReference type="ARBA" id="ARBA00009437"/>
    </source>
</evidence>
<dbReference type="SUPFAM" id="SSF53850">
    <property type="entry name" value="Periplasmic binding protein-like II"/>
    <property type="match status" value="1"/>
</dbReference>
<feature type="domain" description="HTH lysR-type" evidence="5">
    <location>
        <begin position="1"/>
        <end position="58"/>
    </location>
</feature>
<name>A0A510UV08_9CELL</name>
<evidence type="ECO:0000313" key="7">
    <source>
        <dbReference type="Proteomes" id="UP000321386"/>
    </source>
</evidence>
<comment type="caution">
    <text evidence="6">The sequence shown here is derived from an EMBL/GenBank/DDBJ whole genome shotgun (WGS) entry which is preliminary data.</text>
</comment>
<accession>A0A510UV08</accession>
<dbReference type="GO" id="GO:0003700">
    <property type="term" value="F:DNA-binding transcription factor activity"/>
    <property type="evidence" value="ECO:0007669"/>
    <property type="project" value="InterPro"/>
</dbReference>
<dbReference type="SUPFAM" id="SSF46785">
    <property type="entry name" value="Winged helix' DNA-binding domain"/>
    <property type="match status" value="1"/>
</dbReference>
<keyword evidence="7" id="KW-1185">Reference proteome</keyword>
<dbReference type="OrthoDB" id="4131546at2"/>
<dbReference type="InterPro" id="IPR005119">
    <property type="entry name" value="LysR_subst-bd"/>
</dbReference>
<evidence type="ECO:0000256" key="4">
    <source>
        <dbReference type="ARBA" id="ARBA00023163"/>
    </source>
</evidence>
<protein>
    <submittedName>
        <fullName evidence="6">LysR family transcriptional regulator</fullName>
    </submittedName>
</protein>
<evidence type="ECO:0000259" key="5">
    <source>
        <dbReference type="PROSITE" id="PS50931"/>
    </source>
</evidence>
<proteinExistence type="inferred from homology"/>
<reference evidence="6 7" key="1">
    <citation type="submission" date="2019-07" db="EMBL/GenBank/DDBJ databases">
        <title>Whole genome shotgun sequence of Cellulomonas persica NBRC 101101.</title>
        <authorList>
            <person name="Hosoyama A."/>
            <person name="Uohara A."/>
            <person name="Ohji S."/>
            <person name="Ichikawa N."/>
        </authorList>
    </citation>
    <scope>NUCLEOTIDE SEQUENCE [LARGE SCALE GENOMIC DNA]</scope>
    <source>
        <strain evidence="6 7">NBRC 101101</strain>
    </source>
</reference>
<dbReference type="InterPro" id="IPR036390">
    <property type="entry name" value="WH_DNA-bd_sf"/>
</dbReference>
<dbReference type="PANTHER" id="PTHR30346:SF29">
    <property type="entry name" value="LYSR SUBSTRATE-BINDING"/>
    <property type="match status" value="1"/>
</dbReference>
<dbReference type="GO" id="GO:0003677">
    <property type="term" value="F:DNA binding"/>
    <property type="evidence" value="ECO:0007669"/>
    <property type="project" value="UniProtKB-KW"/>
</dbReference>
<dbReference type="PANTHER" id="PTHR30346">
    <property type="entry name" value="TRANSCRIPTIONAL DUAL REGULATOR HCAR-RELATED"/>
    <property type="match status" value="1"/>
</dbReference>
<comment type="similarity">
    <text evidence="1">Belongs to the LysR transcriptional regulatory family.</text>
</comment>
<evidence type="ECO:0000256" key="3">
    <source>
        <dbReference type="ARBA" id="ARBA00023125"/>
    </source>
</evidence>
<dbReference type="Pfam" id="PF00126">
    <property type="entry name" value="HTH_1"/>
    <property type="match status" value="1"/>
</dbReference>
<dbReference type="Gene3D" id="1.10.10.10">
    <property type="entry name" value="Winged helix-like DNA-binding domain superfamily/Winged helix DNA-binding domain"/>
    <property type="match status" value="1"/>
</dbReference>
<dbReference type="InterPro" id="IPR000847">
    <property type="entry name" value="LysR_HTH_N"/>
</dbReference>
<evidence type="ECO:0000256" key="2">
    <source>
        <dbReference type="ARBA" id="ARBA00023015"/>
    </source>
</evidence>
<dbReference type="AlphaFoldDB" id="A0A510UV08"/>
<dbReference type="Proteomes" id="UP000321386">
    <property type="component" value="Unassembled WGS sequence"/>
</dbReference>